<dbReference type="Proteomes" id="UP001202248">
    <property type="component" value="Unassembled WGS sequence"/>
</dbReference>
<sequence length="55" mass="6366">MSIQRERDAMERLWKAREKQLEKVLLNATHIRGSIDGISGLENVDLNLLDYDDPV</sequence>
<accession>A0ABS9SJJ5</accession>
<dbReference type="Pfam" id="PF09903">
    <property type="entry name" value="DUF2130"/>
    <property type="match status" value="1"/>
</dbReference>
<gene>
    <name evidence="1" type="ORF">MKP09_11775</name>
</gene>
<dbReference type="RefSeq" id="WP_240830200.1">
    <property type="nucleotide sequence ID" value="NZ_JAKWBL010000002.1"/>
</dbReference>
<dbReference type="InterPro" id="IPR019219">
    <property type="entry name" value="DUF2130"/>
</dbReference>
<name>A0ABS9SJJ5_9BACT</name>
<keyword evidence="2" id="KW-1185">Reference proteome</keyword>
<proteinExistence type="predicted"/>
<evidence type="ECO:0000313" key="1">
    <source>
        <dbReference type="EMBL" id="MCH5598539.1"/>
    </source>
</evidence>
<comment type="caution">
    <text evidence="1">The sequence shown here is derived from an EMBL/GenBank/DDBJ whole genome shotgun (WGS) entry which is preliminary data.</text>
</comment>
<protein>
    <submittedName>
        <fullName evidence="1">Uncharacterized protein</fullName>
    </submittedName>
</protein>
<evidence type="ECO:0000313" key="2">
    <source>
        <dbReference type="Proteomes" id="UP001202248"/>
    </source>
</evidence>
<reference evidence="1 2" key="1">
    <citation type="submission" date="2022-02" db="EMBL/GenBank/DDBJ databases">
        <authorList>
            <person name="Min J."/>
        </authorList>
    </citation>
    <scope>NUCLEOTIDE SEQUENCE [LARGE SCALE GENOMIC DNA]</scope>
    <source>
        <strain evidence="1 2">GR10-1</strain>
    </source>
</reference>
<dbReference type="EMBL" id="JAKWBL010000002">
    <property type="protein sequence ID" value="MCH5598539.1"/>
    <property type="molecule type" value="Genomic_DNA"/>
</dbReference>
<organism evidence="1 2">
    <name type="scientific">Niabella ginsengisoli</name>
    <dbReference type="NCBI Taxonomy" id="522298"/>
    <lineage>
        <taxon>Bacteria</taxon>
        <taxon>Pseudomonadati</taxon>
        <taxon>Bacteroidota</taxon>
        <taxon>Chitinophagia</taxon>
        <taxon>Chitinophagales</taxon>
        <taxon>Chitinophagaceae</taxon>
        <taxon>Niabella</taxon>
    </lineage>
</organism>